<dbReference type="AlphaFoldDB" id="A0A2S7T0W4"/>
<dbReference type="EMBL" id="PPSL01000001">
    <property type="protein sequence ID" value="PQJ12396.1"/>
    <property type="molecule type" value="Genomic_DNA"/>
</dbReference>
<feature type="compositionally biased region" description="Basic and acidic residues" evidence="1">
    <location>
        <begin position="392"/>
        <end position="404"/>
    </location>
</feature>
<feature type="signal peptide" evidence="2">
    <location>
        <begin position="1"/>
        <end position="27"/>
    </location>
</feature>
<feature type="chain" id="PRO_5015639796" evidence="2">
    <location>
        <begin position="28"/>
        <end position="434"/>
    </location>
</feature>
<feature type="compositionally biased region" description="Low complexity" evidence="1">
    <location>
        <begin position="405"/>
        <end position="416"/>
    </location>
</feature>
<accession>A0A2S7T0W4</accession>
<evidence type="ECO:0000256" key="2">
    <source>
        <dbReference type="SAM" id="SignalP"/>
    </source>
</evidence>
<dbReference type="RefSeq" id="WP_105037280.1">
    <property type="nucleotide sequence ID" value="NZ_PPSL01000001.1"/>
</dbReference>
<proteinExistence type="predicted"/>
<evidence type="ECO:0000256" key="1">
    <source>
        <dbReference type="SAM" id="MobiDB-lite"/>
    </source>
</evidence>
<feature type="region of interest" description="Disordered" evidence="1">
    <location>
        <begin position="347"/>
        <end position="434"/>
    </location>
</feature>
<protein>
    <submittedName>
        <fullName evidence="3">Uncharacterized protein</fullName>
    </submittedName>
</protein>
<keyword evidence="4" id="KW-1185">Reference proteome</keyword>
<gene>
    <name evidence="3" type="ORF">CJD36_001200</name>
</gene>
<evidence type="ECO:0000313" key="4">
    <source>
        <dbReference type="Proteomes" id="UP000239872"/>
    </source>
</evidence>
<comment type="caution">
    <text evidence="3">The sequence shown here is derived from an EMBL/GenBank/DDBJ whole genome shotgun (WGS) entry which is preliminary data.</text>
</comment>
<organism evidence="3 4">
    <name type="scientific">Flavipsychrobacter stenotrophus</name>
    <dbReference type="NCBI Taxonomy" id="2077091"/>
    <lineage>
        <taxon>Bacteria</taxon>
        <taxon>Pseudomonadati</taxon>
        <taxon>Bacteroidota</taxon>
        <taxon>Chitinophagia</taxon>
        <taxon>Chitinophagales</taxon>
        <taxon>Chitinophagaceae</taxon>
        <taxon>Flavipsychrobacter</taxon>
    </lineage>
</organism>
<dbReference type="Pfam" id="PF20245">
    <property type="entry name" value="DUF6600"/>
    <property type="match status" value="1"/>
</dbReference>
<name>A0A2S7T0W4_9BACT</name>
<evidence type="ECO:0000313" key="3">
    <source>
        <dbReference type="EMBL" id="PQJ12396.1"/>
    </source>
</evidence>
<dbReference type="InterPro" id="IPR046535">
    <property type="entry name" value="DUF6600"/>
</dbReference>
<reference evidence="3 4" key="1">
    <citation type="submission" date="2018-01" db="EMBL/GenBank/DDBJ databases">
        <title>A novel member of the phylum Bacteroidetes isolated from glacier ice.</title>
        <authorList>
            <person name="Liu Q."/>
            <person name="Xin Y.-H."/>
        </authorList>
    </citation>
    <scope>NUCLEOTIDE SEQUENCE [LARGE SCALE GENOMIC DNA]</scope>
    <source>
        <strain evidence="3 4">RB1R16</strain>
    </source>
</reference>
<dbReference type="Proteomes" id="UP000239872">
    <property type="component" value="Unassembled WGS sequence"/>
</dbReference>
<keyword evidence="2" id="KW-0732">Signal</keyword>
<sequence length="434" mass="48795">MKRQYQQALVTASLSLFLMGSAGRVEAQTDQFGSNNLYYNNQYNEGKYTNPQYNDYVSYNDFYVNLAPYGQWIEDAHYGYVWSPNMDVNFRPYYTGGHWALTDYGNTWISDYPWGWACFHYGRWTFDSYYGWLWVPGNLWGPAWVSWRSGVGVFGWAPLDPEYQFTASDFKAYHSPKDWWVFLPPQYLYGGNYYRYLTGPFGNSIASKGTTVLDNTYTSNGNTYVAGPTTTQIQAVSDKPVQLFHLFNSGSPRASYIHNDMIKMYRPNEIKTSLANGEIAVPPNVIVAPRPVGTKAVAVNINSGAVPAFKNDIKDIPVSPVLSPVPAQNTNVTNTAKAAEVIRADKNTYQSSVKVPEPQRPRQSSNGIVKPPVKPLPQQQSQTPEPVTVTNRQEETKATIRQHADPVPVQPDQAQPKPEPIPAQHPEPIKPNGK</sequence>
<dbReference type="OrthoDB" id="5485224at2"/>